<dbReference type="AlphaFoldDB" id="A0A261V064"/>
<dbReference type="InterPro" id="IPR013096">
    <property type="entry name" value="Cupin_2"/>
</dbReference>
<dbReference type="OrthoDB" id="9798585at2"/>
<dbReference type="InterPro" id="IPR014710">
    <property type="entry name" value="RmlC-like_jellyroll"/>
</dbReference>
<reference evidence="3" key="1">
    <citation type="submission" date="2017-05" db="EMBL/GenBank/DDBJ databases">
        <title>Complete and WGS of Bordetella genogroups.</title>
        <authorList>
            <person name="Spilker T."/>
            <person name="Lipuma J."/>
        </authorList>
    </citation>
    <scope>NUCLEOTIDE SEQUENCE [LARGE SCALE GENOMIC DNA]</scope>
    <source>
        <strain evidence="3">AU8856</strain>
    </source>
</reference>
<dbReference type="Pfam" id="PF07883">
    <property type="entry name" value="Cupin_2"/>
    <property type="match status" value="1"/>
</dbReference>
<sequence length="93" mass="10519">MEETFEPLLSRRGILIERITSHGNVTPADRPYRQERDEWVTVVSGAARLLMEGQEHTLRPGDHLFIPAGVEHWVTYTSPTEATVWLAVHMPAG</sequence>
<dbReference type="InterPro" id="IPR011051">
    <property type="entry name" value="RmlC_Cupin_sf"/>
</dbReference>
<dbReference type="CDD" id="cd06981">
    <property type="entry name" value="cupin_reut_a1446"/>
    <property type="match status" value="1"/>
</dbReference>
<name>A0A261V064_9BORD</name>
<dbReference type="SUPFAM" id="SSF51182">
    <property type="entry name" value="RmlC-like cupins"/>
    <property type="match status" value="1"/>
</dbReference>
<proteinExistence type="predicted"/>
<evidence type="ECO:0000259" key="1">
    <source>
        <dbReference type="Pfam" id="PF07883"/>
    </source>
</evidence>
<comment type="caution">
    <text evidence="2">The sequence shown here is derived from an EMBL/GenBank/DDBJ whole genome shotgun (WGS) entry which is preliminary data.</text>
</comment>
<dbReference type="RefSeq" id="WP_094840434.1">
    <property type="nucleotide sequence ID" value="NZ_NEVS01000001.1"/>
</dbReference>
<accession>A0A261V064</accession>
<evidence type="ECO:0000313" key="3">
    <source>
        <dbReference type="Proteomes" id="UP000215767"/>
    </source>
</evidence>
<protein>
    <recommendedName>
        <fullName evidence="1">Cupin type-2 domain-containing protein</fullName>
    </recommendedName>
</protein>
<organism evidence="2 3">
    <name type="scientific">Bordetella genomosp. 11</name>
    <dbReference type="NCBI Taxonomy" id="1416808"/>
    <lineage>
        <taxon>Bacteria</taxon>
        <taxon>Pseudomonadati</taxon>
        <taxon>Pseudomonadota</taxon>
        <taxon>Betaproteobacteria</taxon>
        <taxon>Burkholderiales</taxon>
        <taxon>Alcaligenaceae</taxon>
        <taxon>Bordetella</taxon>
    </lineage>
</organism>
<dbReference type="Gene3D" id="2.60.120.10">
    <property type="entry name" value="Jelly Rolls"/>
    <property type="match status" value="1"/>
</dbReference>
<evidence type="ECO:0000313" key="2">
    <source>
        <dbReference type="EMBL" id="OZI67241.1"/>
    </source>
</evidence>
<gene>
    <name evidence="2" type="ORF">CAL28_06050</name>
</gene>
<keyword evidence="3" id="KW-1185">Reference proteome</keyword>
<feature type="domain" description="Cupin type-2" evidence="1">
    <location>
        <begin position="31"/>
        <end position="88"/>
    </location>
</feature>
<dbReference type="Proteomes" id="UP000215767">
    <property type="component" value="Unassembled WGS sequence"/>
</dbReference>
<dbReference type="EMBL" id="NEVS01000001">
    <property type="protein sequence ID" value="OZI67241.1"/>
    <property type="molecule type" value="Genomic_DNA"/>
</dbReference>